<name>A0A2U0U7K3_9BACT</name>
<sequence>MPKVVVGVPRYEMTAPKNGRDYTWRVCVATFIAYAAPFATCLRCELAVVCVAYRRSEENMLKNSDKSLSVLCVFANGGRLGRKFVKNGAVSQFAKNQTVSVFRSKI</sequence>
<organism evidence="1 2">
    <name type="scientific">Hallella colorans</name>
    <dbReference type="NCBI Taxonomy" id="1703337"/>
    <lineage>
        <taxon>Bacteria</taxon>
        <taxon>Pseudomonadati</taxon>
        <taxon>Bacteroidota</taxon>
        <taxon>Bacteroidia</taxon>
        <taxon>Bacteroidales</taxon>
        <taxon>Prevotellaceae</taxon>
        <taxon>Hallella</taxon>
    </lineage>
</organism>
<dbReference type="Proteomes" id="UP000245870">
    <property type="component" value="Unassembled WGS sequence"/>
</dbReference>
<comment type="caution">
    <text evidence="1">The sequence shown here is derived from an EMBL/GenBank/DDBJ whole genome shotgun (WGS) entry which is preliminary data.</text>
</comment>
<evidence type="ECO:0000313" key="2">
    <source>
        <dbReference type="Proteomes" id="UP000245870"/>
    </source>
</evidence>
<protein>
    <submittedName>
        <fullName evidence="1">Uncharacterized protein</fullName>
    </submittedName>
</protein>
<evidence type="ECO:0000313" key="1">
    <source>
        <dbReference type="EMBL" id="PVX53630.1"/>
    </source>
</evidence>
<gene>
    <name evidence="1" type="ORF">C7379_11055</name>
</gene>
<accession>A0A2U0U7K3</accession>
<dbReference type="EMBL" id="QENY01000010">
    <property type="protein sequence ID" value="PVX53630.1"/>
    <property type="molecule type" value="Genomic_DNA"/>
</dbReference>
<proteinExistence type="predicted"/>
<keyword evidence="2" id="KW-1185">Reference proteome</keyword>
<reference evidence="1 2" key="1">
    <citation type="submission" date="2018-05" db="EMBL/GenBank/DDBJ databases">
        <title>Genomic Encyclopedia of Type Strains, Phase IV (KMG-IV): sequencing the most valuable type-strain genomes for metagenomic binning, comparative biology and taxonomic classification.</title>
        <authorList>
            <person name="Goeker M."/>
        </authorList>
    </citation>
    <scope>NUCLEOTIDE SEQUENCE [LARGE SCALE GENOMIC DNA]</scope>
    <source>
        <strain evidence="1 2">DSM 100333</strain>
    </source>
</reference>
<dbReference type="AlphaFoldDB" id="A0A2U0U7K3"/>